<comment type="caution">
    <text evidence="1">The sequence shown here is derived from an EMBL/GenBank/DDBJ whole genome shotgun (WGS) entry which is preliminary data.</text>
</comment>
<evidence type="ECO:0000313" key="1">
    <source>
        <dbReference type="EMBL" id="GAA4669479.1"/>
    </source>
</evidence>
<accession>A0ABP8VSM1</accession>
<dbReference type="EMBL" id="BAABIM010000001">
    <property type="protein sequence ID" value="GAA4669479.1"/>
    <property type="molecule type" value="Genomic_DNA"/>
</dbReference>
<name>A0ABP8VSM1_9ACTN</name>
<evidence type="ECO:0000313" key="2">
    <source>
        <dbReference type="Proteomes" id="UP001500621"/>
    </source>
</evidence>
<reference evidence="2" key="1">
    <citation type="journal article" date="2019" name="Int. J. Syst. Evol. Microbiol.">
        <title>The Global Catalogue of Microorganisms (GCM) 10K type strain sequencing project: providing services to taxonomists for standard genome sequencing and annotation.</title>
        <authorList>
            <consortium name="The Broad Institute Genomics Platform"/>
            <consortium name="The Broad Institute Genome Sequencing Center for Infectious Disease"/>
            <person name="Wu L."/>
            <person name="Ma J."/>
        </authorList>
    </citation>
    <scope>NUCLEOTIDE SEQUENCE [LARGE SCALE GENOMIC DNA]</scope>
    <source>
        <strain evidence="2">JCM 18127</strain>
    </source>
</reference>
<protein>
    <recommendedName>
        <fullName evidence="3">tRNA adenosine deaminase</fullName>
    </recommendedName>
</protein>
<proteinExistence type="predicted"/>
<dbReference type="Proteomes" id="UP001500621">
    <property type="component" value="Unassembled WGS sequence"/>
</dbReference>
<evidence type="ECO:0008006" key="3">
    <source>
        <dbReference type="Google" id="ProtNLM"/>
    </source>
</evidence>
<organism evidence="1 2">
    <name type="scientific">Nocardioides nanhaiensis</name>
    <dbReference type="NCBI Taxonomy" id="1476871"/>
    <lineage>
        <taxon>Bacteria</taxon>
        <taxon>Bacillati</taxon>
        <taxon>Actinomycetota</taxon>
        <taxon>Actinomycetes</taxon>
        <taxon>Propionibacteriales</taxon>
        <taxon>Nocardioidaceae</taxon>
        <taxon>Nocardioides</taxon>
    </lineage>
</organism>
<gene>
    <name evidence="1" type="ORF">GCM10023226_02290</name>
</gene>
<sequence>MDLDEQHLDELCDALGDTESATLLVVADPAATVESVAAELGARLAQEQASGWDGAEEETAWALVAVAGGVLAFEDTGYGDPSLAALSALSRGGTASVVRSNIDGSERFGYARGGEVLFDDDEYCFLEDTSEVPDEVRALVELACLDPEEDDDAEDAPSGFVVGLALVEQVTGTRLLPADLQRAVSAPRRPAPSLVYGGGES</sequence>
<dbReference type="InterPro" id="IPR045592">
    <property type="entry name" value="DUF6461"/>
</dbReference>
<dbReference type="RefSeq" id="WP_345262208.1">
    <property type="nucleotide sequence ID" value="NZ_BAABIM010000001.1"/>
</dbReference>
<dbReference type="Pfam" id="PF20062">
    <property type="entry name" value="DUF6461"/>
    <property type="match status" value="1"/>
</dbReference>
<keyword evidence="2" id="KW-1185">Reference proteome</keyword>